<evidence type="ECO:0000313" key="2">
    <source>
        <dbReference type="Proteomes" id="UP001430953"/>
    </source>
</evidence>
<keyword evidence="2" id="KW-1185">Reference proteome</keyword>
<organism evidence="1 2">
    <name type="scientific">Cardiocondyla obscurior</name>
    <dbReference type="NCBI Taxonomy" id="286306"/>
    <lineage>
        <taxon>Eukaryota</taxon>
        <taxon>Metazoa</taxon>
        <taxon>Ecdysozoa</taxon>
        <taxon>Arthropoda</taxon>
        <taxon>Hexapoda</taxon>
        <taxon>Insecta</taxon>
        <taxon>Pterygota</taxon>
        <taxon>Neoptera</taxon>
        <taxon>Endopterygota</taxon>
        <taxon>Hymenoptera</taxon>
        <taxon>Apocrita</taxon>
        <taxon>Aculeata</taxon>
        <taxon>Formicoidea</taxon>
        <taxon>Formicidae</taxon>
        <taxon>Myrmicinae</taxon>
        <taxon>Cardiocondyla</taxon>
    </lineage>
</organism>
<dbReference type="AlphaFoldDB" id="A0AAW2EGX1"/>
<name>A0AAW2EGX1_9HYME</name>
<evidence type="ECO:0008006" key="3">
    <source>
        <dbReference type="Google" id="ProtNLM"/>
    </source>
</evidence>
<evidence type="ECO:0000313" key="1">
    <source>
        <dbReference type="EMBL" id="KAL0101017.1"/>
    </source>
</evidence>
<dbReference type="EMBL" id="JADYXP020000025">
    <property type="protein sequence ID" value="KAL0101017.1"/>
    <property type="molecule type" value="Genomic_DNA"/>
</dbReference>
<comment type="caution">
    <text evidence="1">The sequence shown here is derived from an EMBL/GenBank/DDBJ whole genome shotgun (WGS) entry which is preliminary data.</text>
</comment>
<protein>
    <recommendedName>
        <fullName evidence="3">Reverse transcriptase domain-containing protein</fullName>
    </recommendedName>
</protein>
<reference evidence="1 2" key="1">
    <citation type="submission" date="2023-03" db="EMBL/GenBank/DDBJ databases">
        <title>High recombination rates correlate with genetic variation in Cardiocondyla obscurior ants.</title>
        <authorList>
            <person name="Errbii M."/>
        </authorList>
    </citation>
    <scope>NUCLEOTIDE SEQUENCE [LARGE SCALE GENOMIC DNA]</scope>
    <source>
        <strain evidence="1">Alpha-2009</strain>
        <tissue evidence="1">Whole body</tissue>
    </source>
</reference>
<sequence length="87" mass="10497">MIYNCLSWWLEYYKKFANSQFGFRKNRSCIDNLSILYAIIIRSFKASSRRVHCRFEDVDKICWAFRELPQNSVFSPILYACYTKTCK</sequence>
<gene>
    <name evidence="1" type="ORF">PUN28_019438</name>
</gene>
<dbReference type="Proteomes" id="UP001430953">
    <property type="component" value="Unassembled WGS sequence"/>
</dbReference>
<accession>A0AAW2EGX1</accession>
<proteinExistence type="predicted"/>